<dbReference type="EMBL" id="BTGU01000004">
    <property type="protein sequence ID" value="GMN33426.1"/>
    <property type="molecule type" value="Genomic_DNA"/>
</dbReference>
<evidence type="ECO:0000313" key="7">
    <source>
        <dbReference type="EMBL" id="GMN33426.1"/>
    </source>
</evidence>
<name>A0AA88A3B5_FICCA</name>
<keyword evidence="4 6" id="KW-1133">Transmembrane helix</keyword>
<evidence type="ECO:0000256" key="3">
    <source>
        <dbReference type="ARBA" id="ARBA00022692"/>
    </source>
</evidence>
<dbReference type="GO" id="GO:0016020">
    <property type="term" value="C:membrane"/>
    <property type="evidence" value="ECO:0007669"/>
    <property type="project" value="UniProtKB-SubCell"/>
</dbReference>
<comment type="subcellular location">
    <subcellularLocation>
        <location evidence="1">Membrane</location>
        <topology evidence="1">Multi-pass membrane protein</topology>
    </subcellularLocation>
</comment>
<comment type="caution">
    <text evidence="7">The sequence shown here is derived from an EMBL/GenBank/DDBJ whole genome shotgun (WGS) entry which is preliminary data.</text>
</comment>
<dbReference type="InterPro" id="IPR039309">
    <property type="entry name" value="BT1"/>
</dbReference>
<gene>
    <name evidence="7" type="ORF">TIFTF001_004153</name>
</gene>
<sequence length="125" mass="13424">MSKVVEAGCDAGLELIVYDRLLKRVAPRKKCGGSRLVVIEAMFFIKILPFCVVITTGMCPAGCEWSLMALMGSVLALALMLSSYLGVALAGFVGDDFSGFPMVFILIRGSNRLHGFAALLVILYS</sequence>
<reference evidence="7" key="1">
    <citation type="submission" date="2023-07" db="EMBL/GenBank/DDBJ databases">
        <title>draft genome sequence of fig (Ficus carica).</title>
        <authorList>
            <person name="Takahashi T."/>
            <person name="Nishimura K."/>
        </authorList>
    </citation>
    <scope>NUCLEOTIDE SEQUENCE</scope>
</reference>
<organism evidence="7 8">
    <name type="scientific">Ficus carica</name>
    <name type="common">Common fig</name>
    <dbReference type="NCBI Taxonomy" id="3494"/>
    <lineage>
        <taxon>Eukaryota</taxon>
        <taxon>Viridiplantae</taxon>
        <taxon>Streptophyta</taxon>
        <taxon>Embryophyta</taxon>
        <taxon>Tracheophyta</taxon>
        <taxon>Spermatophyta</taxon>
        <taxon>Magnoliopsida</taxon>
        <taxon>eudicotyledons</taxon>
        <taxon>Gunneridae</taxon>
        <taxon>Pentapetalae</taxon>
        <taxon>rosids</taxon>
        <taxon>fabids</taxon>
        <taxon>Rosales</taxon>
        <taxon>Moraceae</taxon>
        <taxon>Ficeae</taxon>
        <taxon>Ficus</taxon>
    </lineage>
</organism>
<evidence type="ECO:0000256" key="1">
    <source>
        <dbReference type="ARBA" id="ARBA00004141"/>
    </source>
</evidence>
<evidence type="ECO:0000256" key="5">
    <source>
        <dbReference type="ARBA" id="ARBA00023136"/>
    </source>
</evidence>
<dbReference type="Pfam" id="PF03092">
    <property type="entry name" value="BT1"/>
    <property type="match status" value="1"/>
</dbReference>
<feature type="transmembrane region" description="Helical" evidence="6">
    <location>
        <begin position="36"/>
        <end position="55"/>
    </location>
</feature>
<evidence type="ECO:0000256" key="4">
    <source>
        <dbReference type="ARBA" id="ARBA00022989"/>
    </source>
</evidence>
<evidence type="ECO:0000256" key="6">
    <source>
        <dbReference type="SAM" id="Phobius"/>
    </source>
</evidence>
<keyword evidence="3 6" id="KW-0812">Transmembrane</keyword>
<evidence type="ECO:0000313" key="8">
    <source>
        <dbReference type="Proteomes" id="UP001187192"/>
    </source>
</evidence>
<feature type="transmembrane region" description="Helical" evidence="6">
    <location>
        <begin position="67"/>
        <end position="93"/>
    </location>
</feature>
<protein>
    <submittedName>
        <fullName evidence="7">Uncharacterized protein</fullName>
    </submittedName>
</protein>
<keyword evidence="8" id="KW-1185">Reference proteome</keyword>
<keyword evidence="2" id="KW-0813">Transport</keyword>
<keyword evidence="5 6" id="KW-0472">Membrane</keyword>
<dbReference type="Proteomes" id="UP001187192">
    <property type="component" value="Unassembled WGS sequence"/>
</dbReference>
<dbReference type="AlphaFoldDB" id="A0AA88A3B5"/>
<accession>A0AA88A3B5</accession>
<proteinExistence type="predicted"/>
<evidence type="ECO:0000256" key="2">
    <source>
        <dbReference type="ARBA" id="ARBA00022448"/>
    </source>
</evidence>